<keyword evidence="4" id="KW-1185">Reference proteome</keyword>
<dbReference type="InterPro" id="IPR011047">
    <property type="entry name" value="Quinoprotein_ADH-like_sf"/>
</dbReference>
<dbReference type="InParanoid" id="A9V3M0"/>
<gene>
    <name evidence="3" type="ORF">MONBRDRAFT_9536</name>
</gene>
<reference evidence="3 4" key="1">
    <citation type="journal article" date="2008" name="Nature">
        <title>The genome of the choanoflagellate Monosiga brevicollis and the origin of metazoans.</title>
        <authorList>
            <consortium name="JGI Sequencing"/>
            <person name="King N."/>
            <person name="Westbrook M.J."/>
            <person name="Young S.L."/>
            <person name="Kuo A."/>
            <person name="Abedin M."/>
            <person name="Chapman J."/>
            <person name="Fairclough S."/>
            <person name="Hellsten U."/>
            <person name="Isogai Y."/>
            <person name="Letunic I."/>
            <person name="Marr M."/>
            <person name="Pincus D."/>
            <person name="Putnam N."/>
            <person name="Rokas A."/>
            <person name="Wright K.J."/>
            <person name="Zuzow R."/>
            <person name="Dirks W."/>
            <person name="Good M."/>
            <person name="Goodstein D."/>
            <person name="Lemons D."/>
            <person name="Li W."/>
            <person name="Lyons J.B."/>
            <person name="Morris A."/>
            <person name="Nichols S."/>
            <person name="Richter D.J."/>
            <person name="Salamov A."/>
            <person name="Bork P."/>
            <person name="Lim W.A."/>
            <person name="Manning G."/>
            <person name="Miller W.T."/>
            <person name="McGinnis W."/>
            <person name="Shapiro H."/>
            <person name="Tjian R."/>
            <person name="Grigoriev I.V."/>
            <person name="Rokhsar D."/>
        </authorList>
    </citation>
    <scope>NUCLEOTIDE SEQUENCE [LARGE SCALE GENOMIC DNA]</scope>
    <source>
        <strain evidence="4">MX1 / ATCC 50154</strain>
    </source>
</reference>
<evidence type="ECO:0000256" key="2">
    <source>
        <dbReference type="SAM" id="SignalP"/>
    </source>
</evidence>
<dbReference type="Gene3D" id="2.130.10.10">
    <property type="entry name" value="YVTN repeat-like/Quinoprotein amine dehydrogenase"/>
    <property type="match status" value="1"/>
</dbReference>
<dbReference type="GeneID" id="5892659"/>
<dbReference type="KEGG" id="mbr:MONBRDRAFT_9536"/>
<feature type="chain" id="PRO_5002742738" evidence="2">
    <location>
        <begin position="18"/>
        <end position="191"/>
    </location>
</feature>
<dbReference type="InterPro" id="IPR001680">
    <property type="entry name" value="WD40_rpt"/>
</dbReference>
<keyword evidence="1" id="KW-0853">WD repeat</keyword>
<organism evidence="3 4">
    <name type="scientific">Monosiga brevicollis</name>
    <name type="common">Choanoflagellate</name>
    <dbReference type="NCBI Taxonomy" id="81824"/>
    <lineage>
        <taxon>Eukaryota</taxon>
        <taxon>Choanoflagellata</taxon>
        <taxon>Craspedida</taxon>
        <taxon>Salpingoecidae</taxon>
        <taxon>Monosiga</taxon>
    </lineage>
</organism>
<dbReference type="SUPFAM" id="SSF50998">
    <property type="entry name" value="Quinoprotein alcohol dehydrogenase-like"/>
    <property type="match status" value="1"/>
</dbReference>
<accession>A9V3M0</accession>
<evidence type="ECO:0000313" key="3">
    <source>
        <dbReference type="EMBL" id="EDQ87838.1"/>
    </source>
</evidence>
<evidence type="ECO:0000256" key="1">
    <source>
        <dbReference type="PROSITE-ProRule" id="PRU00221"/>
    </source>
</evidence>
<dbReference type="Proteomes" id="UP000001357">
    <property type="component" value="Unassembled WGS sequence"/>
</dbReference>
<dbReference type="EMBL" id="CH991557">
    <property type="protein sequence ID" value="EDQ87838.1"/>
    <property type="molecule type" value="Genomic_DNA"/>
</dbReference>
<evidence type="ECO:0000313" key="4">
    <source>
        <dbReference type="Proteomes" id="UP000001357"/>
    </source>
</evidence>
<name>A9V3M0_MONBE</name>
<proteinExistence type="predicted"/>
<sequence length="191" mass="19832">MPCVCVWAGELLPLGLAAGVEPGAADWVNNVGAGAAACAAVATGTELLVVAEGPELRACDPRKPAAAATLWSQRVSEDVDCDTNELAVLDSFVVAVTDDGLLLVLDQTTGRVLTRTAAHDNIAACLTTTAASRGVLTGGLDGHVKLWALTPDGRPVLRDETNMTSWLPSACWRRPMPALCRRPDGCARASS</sequence>
<dbReference type="AlphaFoldDB" id="A9V3M0"/>
<feature type="repeat" description="WD" evidence="1">
    <location>
        <begin position="116"/>
        <end position="147"/>
    </location>
</feature>
<feature type="signal peptide" evidence="2">
    <location>
        <begin position="1"/>
        <end position="17"/>
    </location>
</feature>
<dbReference type="RefSeq" id="XP_001747371.1">
    <property type="nucleotide sequence ID" value="XM_001747319.1"/>
</dbReference>
<dbReference type="InterPro" id="IPR015943">
    <property type="entry name" value="WD40/YVTN_repeat-like_dom_sf"/>
</dbReference>
<keyword evidence="2" id="KW-0732">Signal</keyword>
<dbReference type="PROSITE" id="PS50082">
    <property type="entry name" value="WD_REPEATS_2"/>
    <property type="match status" value="1"/>
</dbReference>
<protein>
    <submittedName>
        <fullName evidence="3">Uncharacterized protein</fullName>
    </submittedName>
</protein>